<evidence type="ECO:0000259" key="1">
    <source>
        <dbReference type="Pfam" id="PF13472"/>
    </source>
</evidence>
<dbReference type="SUPFAM" id="SSF52266">
    <property type="entry name" value="SGNH hydrolase"/>
    <property type="match status" value="1"/>
</dbReference>
<evidence type="ECO:0000313" key="3">
    <source>
        <dbReference type="Proteomes" id="UP000285146"/>
    </source>
</evidence>
<feature type="domain" description="SGNH hydrolase-type esterase" evidence="1">
    <location>
        <begin position="16"/>
        <end position="147"/>
    </location>
</feature>
<organism evidence="2 3">
    <name type="scientific">Cytospora leucostoma</name>
    <dbReference type="NCBI Taxonomy" id="1230097"/>
    <lineage>
        <taxon>Eukaryota</taxon>
        <taxon>Fungi</taxon>
        <taxon>Dikarya</taxon>
        <taxon>Ascomycota</taxon>
        <taxon>Pezizomycotina</taxon>
        <taxon>Sordariomycetes</taxon>
        <taxon>Sordariomycetidae</taxon>
        <taxon>Diaporthales</taxon>
        <taxon>Cytosporaceae</taxon>
        <taxon>Cytospora</taxon>
    </lineage>
</organism>
<dbReference type="Gene3D" id="3.40.50.1110">
    <property type="entry name" value="SGNH hydrolase"/>
    <property type="match status" value="1"/>
</dbReference>
<dbReference type="AlphaFoldDB" id="A0A423XGI5"/>
<name>A0A423XGI5_9PEZI</name>
<dbReference type="OrthoDB" id="408760at2759"/>
<proteinExistence type="predicted"/>
<dbReference type="InParanoid" id="A0A423XGI5"/>
<gene>
    <name evidence="2" type="ORF">VPNG_03086</name>
</gene>
<comment type="caution">
    <text evidence="2">The sequence shown here is derived from an EMBL/GenBank/DDBJ whole genome shotgun (WGS) entry which is preliminary data.</text>
</comment>
<sequence>MLSMTMPGTEIETVVDGLPGDLVSRGKFVERTKKHFEEGNEPFDWTIVLGATNDIAYAVDNEEIFESFKKVWGIPLSHGSKVLAITVPRATMDGTNLELVERRNAVNKDILGYSNDGHVFDLYTALPCDGAHAKYWDDAIHFTPEGYNFIGDKIGIALMGLIVAERSRQH</sequence>
<protein>
    <recommendedName>
        <fullName evidence="1">SGNH hydrolase-type esterase domain-containing protein</fullName>
    </recommendedName>
</protein>
<accession>A0A423XGI5</accession>
<dbReference type="Pfam" id="PF13472">
    <property type="entry name" value="Lipase_GDSL_2"/>
    <property type="match status" value="1"/>
</dbReference>
<evidence type="ECO:0000313" key="2">
    <source>
        <dbReference type="EMBL" id="ROW15272.1"/>
    </source>
</evidence>
<dbReference type="CDD" id="cd00229">
    <property type="entry name" value="SGNH_hydrolase"/>
    <property type="match status" value="1"/>
</dbReference>
<keyword evidence="3" id="KW-1185">Reference proteome</keyword>
<dbReference type="InterPro" id="IPR036514">
    <property type="entry name" value="SGNH_hydro_sf"/>
</dbReference>
<dbReference type="InterPro" id="IPR013830">
    <property type="entry name" value="SGNH_hydro"/>
</dbReference>
<dbReference type="EMBL" id="LKEB01000010">
    <property type="protein sequence ID" value="ROW15272.1"/>
    <property type="molecule type" value="Genomic_DNA"/>
</dbReference>
<reference evidence="2 3" key="1">
    <citation type="submission" date="2015-09" db="EMBL/GenBank/DDBJ databases">
        <title>Host preference determinants of Valsa canker pathogens revealed by comparative genomics.</title>
        <authorList>
            <person name="Yin Z."/>
            <person name="Huang L."/>
        </authorList>
    </citation>
    <scope>NUCLEOTIDE SEQUENCE [LARGE SCALE GENOMIC DNA]</scope>
    <source>
        <strain evidence="2 3">SXYLt</strain>
    </source>
</reference>
<dbReference type="Proteomes" id="UP000285146">
    <property type="component" value="Unassembled WGS sequence"/>
</dbReference>